<organism evidence="9 10">
    <name type="scientific">Zymomonas mobilis subsp. mobilis (strain ATCC 10988 / DSM 424 / LMG 404 / NCIMB 8938 / NRRL B-806 / ZM1)</name>
    <dbReference type="NCBI Taxonomy" id="555217"/>
    <lineage>
        <taxon>Bacteria</taxon>
        <taxon>Pseudomonadati</taxon>
        <taxon>Pseudomonadota</taxon>
        <taxon>Alphaproteobacteria</taxon>
        <taxon>Sphingomonadales</taxon>
        <taxon>Zymomonadaceae</taxon>
        <taxon>Zymomonas</taxon>
    </lineage>
</organism>
<feature type="region of interest" description="Disordered" evidence="3">
    <location>
        <begin position="370"/>
        <end position="389"/>
    </location>
</feature>
<feature type="domain" description="Multidrug resistance protein MdtA-like C-terminal permuted SH3" evidence="8">
    <location>
        <begin position="300"/>
        <end position="362"/>
    </location>
</feature>
<evidence type="ECO:0000256" key="2">
    <source>
        <dbReference type="ARBA" id="ARBA00009477"/>
    </source>
</evidence>
<dbReference type="Gene3D" id="1.10.287.470">
    <property type="entry name" value="Helix hairpin bin"/>
    <property type="match status" value="1"/>
</dbReference>
<dbReference type="Pfam" id="PF25967">
    <property type="entry name" value="RND-MFP_C"/>
    <property type="match status" value="1"/>
</dbReference>
<dbReference type="GO" id="GO:0005886">
    <property type="term" value="C:plasma membrane"/>
    <property type="evidence" value="ECO:0007669"/>
    <property type="project" value="UniProtKB-SubCell"/>
</dbReference>
<dbReference type="OrthoDB" id="9816569at2"/>
<evidence type="ECO:0000256" key="1">
    <source>
        <dbReference type="ARBA" id="ARBA00004196"/>
    </source>
</evidence>
<proteinExistence type="inferred from homology"/>
<feature type="chain" id="PRO_5002609880" evidence="4">
    <location>
        <begin position="24"/>
        <end position="389"/>
    </location>
</feature>
<dbReference type="SUPFAM" id="SSF111369">
    <property type="entry name" value="HlyD-like secretion proteins"/>
    <property type="match status" value="1"/>
</dbReference>
<dbReference type="GO" id="GO:0022857">
    <property type="term" value="F:transmembrane transporter activity"/>
    <property type="evidence" value="ECO:0007669"/>
    <property type="project" value="InterPro"/>
</dbReference>
<dbReference type="Pfam" id="PF25944">
    <property type="entry name" value="Beta-barrel_RND"/>
    <property type="match status" value="1"/>
</dbReference>
<dbReference type="PANTHER" id="PTHR30158">
    <property type="entry name" value="ACRA/E-RELATED COMPONENT OF DRUG EFFLUX TRANSPORTER"/>
    <property type="match status" value="1"/>
</dbReference>
<feature type="domain" description="Multidrug resistance protein MdtA-like beta-barrel" evidence="7">
    <location>
        <begin position="207"/>
        <end position="296"/>
    </location>
</feature>
<evidence type="ECO:0000259" key="8">
    <source>
        <dbReference type="Pfam" id="PF25967"/>
    </source>
</evidence>
<evidence type="ECO:0000256" key="3">
    <source>
        <dbReference type="SAM" id="MobiDB-lite"/>
    </source>
</evidence>
<dbReference type="InterPro" id="IPR058625">
    <property type="entry name" value="MdtA-like_BSH"/>
</dbReference>
<dbReference type="KEGG" id="zmm:Zmob_0840"/>
<dbReference type="PANTHER" id="PTHR30158:SF3">
    <property type="entry name" value="MULTIDRUG EFFLUX PUMP SUBUNIT ACRA-RELATED"/>
    <property type="match status" value="1"/>
</dbReference>
<name>A0A0H3G1J3_ZYMMA</name>
<dbReference type="Gene3D" id="2.40.50.100">
    <property type="match status" value="1"/>
</dbReference>
<evidence type="ECO:0000259" key="7">
    <source>
        <dbReference type="Pfam" id="PF25944"/>
    </source>
</evidence>
<comment type="subcellular location">
    <subcellularLocation>
        <location evidence="1">Cell envelope</location>
    </subcellularLocation>
</comment>
<keyword evidence="4" id="KW-0732">Signal</keyword>
<dbReference type="Pfam" id="PF25917">
    <property type="entry name" value="BSH_RND"/>
    <property type="match status" value="1"/>
</dbReference>
<dbReference type="Proteomes" id="UP000001494">
    <property type="component" value="Chromosome"/>
</dbReference>
<dbReference type="NCBIfam" id="TIGR01730">
    <property type="entry name" value="RND_mfp"/>
    <property type="match status" value="1"/>
</dbReference>
<dbReference type="InterPro" id="IPR058624">
    <property type="entry name" value="MdtA-like_HH"/>
</dbReference>
<feature type="domain" description="Multidrug resistance protein MdtA-like alpha-helical hairpin" evidence="5">
    <location>
        <begin position="101"/>
        <end position="170"/>
    </location>
</feature>
<dbReference type="InterPro" id="IPR006143">
    <property type="entry name" value="RND_pump_MFP"/>
</dbReference>
<dbReference type="AlphaFoldDB" id="A0A0H3G1J3"/>
<dbReference type="InterPro" id="IPR058627">
    <property type="entry name" value="MdtA-like_C"/>
</dbReference>
<evidence type="ECO:0000256" key="4">
    <source>
        <dbReference type="SAM" id="SignalP"/>
    </source>
</evidence>
<dbReference type="InterPro" id="IPR058626">
    <property type="entry name" value="MdtA-like_b-barrel"/>
</dbReference>
<feature type="compositionally biased region" description="Basic and acidic residues" evidence="3">
    <location>
        <begin position="380"/>
        <end position="389"/>
    </location>
</feature>
<dbReference type="FunFam" id="2.40.420.20:FF:000001">
    <property type="entry name" value="Efflux RND transporter periplasmic adaptor subunit"/>
    <property type="match status" value="1"/>
</dbReference>
<sequence precursor="true">MKRKIAPISVFAGSVLMMLTACHHQSQEAEPALQDVSFVTVKTQPLTVHSTLPGRTSAYEVAEVRPQVNGVVLARYFNEGTDVKKGQPLFLINPAPYQATYDVNKAQLAHAEAQEKTAAAKLERYKALAPAQAISRQDYDDALATDRAAKADIAQAKANIELSAVNLGYTRVTAPITGRIGRVLTTVGALVTSGQSSNMAIVTRLDPIYVDVNLPTVDFLRLRRELKAGTLKRNGNDAEVSLILDDNSTYNQKGRLALSEVSADTQTSTIVVRAVFPNPEHLLLPGMFVYGRIEEGIDPNALLVPQESVFRNNHGDPMLYVVNKDDVIEARPIKTGEAIGTQWAVTSGLQKGERVLVSGLQKVNIGDKVHPTEASLTKDASPEKKGGKA</sequence>
<dbReference type="EMBL" id="CP002850">
    <property type="protein sequence ID" value="AEH62677.1"/>
    <property type="molecule type" value="Genomic_DNA"/>
</dbReference>
<evidence type="ECO:0000313" key="10">
    <source>
        <dbReference type="Proteomes" id="UP000001494"/>
    </source>
</evidence>
<evidence type="ECO:0000313" key="9">
    <source>
        <dbReference type="EMBL" id="AEH62677.1"/>
    </source>
</evidence>
<dbReference type="Pfam" id="PF25876">
    <property type="entry name" value="HH_MFP_RND"/>
    <property type="match status" value="1"/>
</dbReference>
<dbReference type="eggNOG" id="COG0845">
    <property type="taxonomic scope" value="Bacteria"/>
</dbReference>
<feature type="domain" description="Multidrug resistance protein MdtA-like barrel-sandwich hybrid" evidence="6">
    <location>
        <begin position="60"/>
        <end position="203"/>
    </location>
</feature>
<dbReference type="Gene3D" id="2.40.30.170">
    <property type="match status" value="1"/>
</dbReference>
<reference evidence="9 10" key="1">
    <citation type="journal article" date="2011" name="J. Bacteriol.">
        <title>Genome sequence of the ethanol-producing Zymomonas mobilis subsp. mobilis lectotype strain ATCC 10988.</title>
        <authorList>
            <person name="Pappas K.M."/>
            <person name="Kouvelis V.N."/>
            <person name="Saunders E."/>
            <person name="Brettin T.S."/>
            <person name="Bruce D."/>
            <person name="Detter C."/>
            <person name="Balakireva M."/>
            <person name="Han C.S."/>
            <person name="Savvakis G."/>
            <person name="Kyrpides N.C."/>
            <person name="Typas M.A."/>
        </authorList>
    </citation>
    <scope>NUCLEOTIDE SEQUENCE [LARGE SCALE GENOMIC DNA]</scope>
    <source>
        <strain evidence="10">ATCC 10988 / DSM 424 / CCUG 17860 / LMG 404 / NCIMB 8938 / NRRL B-806 / ZM1</strain>
    </source>
</reference>
<feature type="signal peptide" evidence="4">
    <location>
        <begin position="1"/>
        <end position="23"/>
    </location>
</feature>
<evidence type="ECO:0000259" key="6">
    <source>
        <dbReference type="Pfam" id="PF25917"/>
    </source>
</evidence>
<dbReference type="HOGENOM" id="CLU_018816_2_1_5"/>
<protein>
    <submittedName>
        <fullName evidence="9">Efflux transporter, RND family, MFP subunit</fullName>
    </submittedName>
</protein>
<comment type="similarity">
    <text evidence="2">Belongs to the membrane fusion protein (MFP) (TC 8.A.1) family.</text>
</comment>
<accession>A0A0H3G1J3</accession>
<dbReference type="PROSITE" id="PS51257">
    <property type="entry name" value="PROKAR_LIPOPROTEIN"/>
    <property type="match status" value="1"/>
</dbReference>
<gene>
    <name evidence="9" type="ordered locus">Zmob_0840</name>
</gene>
<dbReference type="Gene3D" id="2.40.420.20">
    <property type="match status" value="1"/>
</dbReference>
<evidence type="ECO:0000259" key="5">
    <source>
        <dbReference type="Pfam" id="PF25876"/>
    </source>
</evidence>
<dbReference type="GO" id="GO:0046677">
    <property type="term" value="P:response to antibiotic"/>
    <property type="evidence" value="ECO:0007669"/>
    <property type="project" value="TreeGrafter"/>
</dbReference>